<feature type="chain" id="PRO_5002174563" evidence="1">
    <location>
        <begin position="21"/>
        <end position="65"/>
    </location>
</feature>
<keyword evidence="1" id="KW-0732">Signal</keyword>
<proteinExistence type="predicted"/>
<dbReference type="HOGENOM" id="CLU_2850471_0_0_1"/>
<evidence type="ECO:0000313" key="3">
    <source>
        <dbReference type="Proteomes" id="UP000054166"/>
    </source>
</evidence>
<protein>
    <submittedName>
        <fullName evidence="2">Uncharacterized protein</fullName>
    </submittedName>
</protein>
<dbReference type="EMBL" id="KN832973">
    <property type="protein sequence ID" value="KIM90436.1"/>
    <property type="molecule type" value="Genomic_DNA"/>
</dbReference>
<sequence>MIATGQFSGLCMCLRRLSLASNVCCNGIGTYVVNDSQVTTFLSLSHRLETREVLRAGTAKIKASL</sequence>
<dbReference type="InParanoid" id="A0A0C3GIG9"/>
<name>A0A0C3GIG9_PILCF</name>
<dbReference type="AlphaFoldDB" id="A0A0C3GIG9"/>
<reference evidence="2 3" key="1">
    <citation type="submission" date="2014-04" db="EMBL/GenBank/DDBJ databases">
        <authorList>
            <consortium name="DOE Joint Genome Institute"/>
            <person name="Kuo A."/>
            <person name="Tarkka M."/>
            <person name="Buscot F."/>
            <person name="Kohler A."/>
            <person name="Nagy L.G."/>
            <person name="Floudas D."/>
            <person name="Copeland A."/>
            <person name="Barry K.W."/>
            <person name="Cichocki N."/>
            <person name="Veneault-Fourrey C."/>
            <person name="LaButti K."/>
            <person name="Lindquist E.A."/>
            <person name="Lipzen A."/>
            <person name="Lundell T."/>
            <person name="Morin E."/>
            <person name="Murat C."/>
            <person name="Sun H."/>
            <person name="Tunlid A."/>
            <person name="Henrissat B."/>
            <person name="Grigoriev I.V."/>
            <person name="Hibbett D.S."/>
            <person name="Martin F."/>
            <person name="Nordberg H.P."/>
            <person name="Cantor M.N."/>
            <person name="Hua S.X."/>
        </authorList>
    </citation>
    <scope>NUCLEOTIDE SEQUENCE [LARGE SCALE GENOMIC DNA]</scope>
    <source>
        <strain evidence="2 3">F 1598</strain>
    </source>
</reference>
<evidence type="ECO:0000256" key="1">
    <source>
        <dbReference type="SAM" id="SignalP"/>
    </source>
</evidence>
<dbReference type="Proteomes" id="UP000054166">
    <property type="component" value="Unassembled WGS sequence"/>
</dbReference>
<organism evidence="2 3">
    <name type="scientific">Piloderma croceum (strain F 1598)</name>
    <dbReference type="NCBI Taxonomy" id="765440"/>
    <lineage>
        <taxon>Eukaryota</taxon>
        <taxon>Fungi</taxon>
        <taxon>Dikarya</taxon>
        <taxon>Basidiomycota</taxon>
        <taxon>Agaricomycotina</taxon>
        <taxon>Agaricomycetes</taxon>
        <taxon>Agaricomycetidae</taxon>
        <taxon>Atheliales</taxon>
        <taxon>Atheliaceae</taxon>
        <taxon>Piloderma</taxon>
    </lineage>
</organism>
<gene>
    <name evidence="2" type="ORF">PILCRDRAFT_812184</name>
</gene>
<feature type="signal peptide" evidence="1">
    <location>
        <begin position="1"/>
        <end position="20"/>
    </location>
</feature>
<evidence type="ECO:0000313" key="2">
    <source>
        <dbReference type="EMBL" id="KIM90436.1"/>
    </source>
</evidence>
<accession>A0A0C3GIG9</accession>
<keyword evidence="3" id="KW-1185">Reference proteome</keyword>
<reference evidence="3" key="2">
    <citation type="submission" date="2015-01" db="EMBL/GenBank/DDBJ databases">
        <title>Evolutionary Origins and Diversification of the Mycorrhizal Mutualists.</title>
        <authorList>
            <consortium name="DOE Joint Genome Institute"/>
            <consortium name="Mycorrhizal Genomics Consortium"/>
            <person name="Kohler A."/>
            <person name="Kuo A."/>
            <person name="Nagy L.G."/>
            <person name="Floudas D."/>
            <person name="Copeland A."/>
            <person name="Barry K.W."/>
            <person name="Cichocki N."/>
            <person name="Veneault-Fourrey C."/>
            <person name="LaButti K."/>
            <person name="Lindquist E.A."/>
            <person name="Lipzen A."/>
            <person name="Lundell T."/>
            <person name="Morin E."/>
            <person name="Murat C."/>
            <person name="Riley R."/>
            <person name="Ohm R."/>
            <person name="Sun H."/>
            <person name="Tunlid A."/>
            <person name="Henrissat B."/>
            <person name="Grigoriev I.V."/>
            <person name="Hibbett D.S."/>
            <person name="Martin F."/>
        </authorList>
    </citation>
    <scope>NUCLEOTIDE SEQUENCE [LARGE SCALE GENOMIC DNA]</scope>
    <source>
        <strain evidence="3">F 1598</strain>
    </source>
</reference>